<dbReference type="Proteomes" id="UP000101523">
    <property type="component" value="Segment"/>
</dbReference>
<organism evidence="1">
    <name type="scientific">Cod iridovirus</name>
    <dbReference type="NCBI Taxonomy" id="1887316"/>
    <lineage>
        <taxon>Viruses</taxon>
        <taxon>Varidnaviria</taxon>
        <taxon>Bamfordvirae</taxon>
        <taxon>Nucleocytoviricota</taxon>
        <taxon>Megaviricetes</taxon>
        <taxon>Pimascovirales</taxon>
        <taxon>Pimascovirales incertae sedis</taxon>
        <taxon>Iridoviridae</taxon>
        <taxon>Alphairidovirinae</taxon>
        <taxon>Ranavirus</taxon>
        <taxon>Ranavirus rana1</taxon>
        <taxon>Frog virus 3</taxon>
    </lineage>
</organism>
<proteinExistence type="predicted"/>
<dbReference type="EMBL" id="KX574342">
    <property type="protein sequence ID" value="ANZ57045.1"/>
    <property type="molecule type" value="Genomic_DNA"/>
</dbReference>
<evidence type="ECO:0000313" key="1">
    <source>
        <dbReference type="EMBL" id="ANZ57045.1"/>
    </source>
</evidence>
<name>A0A1B2ITZ8_FRG3V</name>
<sequence>MFATKMLVTRKPFISHKIFMVVRLAVRAKMPKDSLARDSLPKDSLAIDFISPKTLSLETFFQTRHRLQMALSHQTGYLLKIVTAVDSVHLT</sequence>
<protein>
    <submittedName>
        <fullName evidence="1">Uncharacterized protein</fullName>
    </submittedName>
</protein>
<reference evidence="1" key="1">
    <citation type="submission" date="2016-07" db="EMBL/GenBank/DDBJ databases">
        <title>Genomic sequencing of ranaviruses isolated from turbot Scopthalamus maximus and Atlantic cod Gadus morhua.</title>
        <authorList>
            <person name="Ariel E."/>
            <person name="Steckler N.K."/>
            <person name="Subramaniam K."/>
            <person name="Olesen N.J."/>
            <person name="Waltzek T.B."/>
        </authorList>
    </citation>
    <scope>NUCLEOTIDE SEQUENCE [LARGE SCALE GENOMIC DNA]</scope>
    <source>
        <strain evidence="1">GAM14001</strain>
    </source>
</reference>
<accession>A0A1B2ITZ8</accession>